<dbReference type="InterPro" id="IPR008969">
    <property type="entry name" value="CarboxyPept-like_regulatory"/>
</dbReference>
<evidence type="ECO:0000313" key="10">
    <source>
        <dbReference type="EMBL" id="HCV81445.1"/>
    </source>
</evidence>
<reference evidence="10 11" key="1">
    <citation type="journal article" date="2018" name="Nat. Biotechnol.">
        <title>A standardized bacterial taxonomy based on genome phylogeny substantially revises the tree of life.</title>
        <authorList>
            <person name="Parks D.H."/>
            <person name="Chuvochina M."/>
            <person name="Waite D.W."/>
            <person name="Rinke C."/>
            <person name="Skarshewski A."/>
            <person name="Chaumeil P.A."/>
            <person name="Hugenholtz P."/>
        </authorList>
    </citation>
    <scope>NUCLEOTIDE SEQUENCE [LARGE SCALE GENOMIC DNA]</scope>
    <source>
        <strain evidence="10">UBA9359</strain>
    </source>
</reference>
<sequence>MRTILHVLCFCFACIQLHAQHQINGKIIDKKTGEALAYANVLIKNPDNKSIITYAYSNEKGVFILEDIELDVILLEVDMMGYQSYHTILEGDALHSELEIRLAEDASQLEEVNIIAKKKAIRISGDKMIFNLEKLGIITSSNGLEALRQLPGVSLDKDENVQFRGNADVQLMINGKPTLLKGDALREYIRSLSGQNIENVEIIAQPSARYDASGTAGIININLKQPKAASFSGNVYSSVGYAEYFKNRNGLNLYYNDSKWNINLGANYNRNNSVNHRNITQTIQLEDSIKVLDQQNEWLPKTISKNFTAGIERNFSKNHKISTAFNYANSHSSELTLGTTNEYGNDNLYRQVKLRKEIEEPTKNTSGNLFYNYISDSLDTQLDVQLNYADYEKSQEGLLQNTYPINPTPQNEFLLDIFEEIHYKLFTAQADGQHRFSKQLKLESGAKLSRIKMNYSSDYAANDSSQLFIPEDLLTNNFTYKEQLFSAYIQGSYQLGKWNVLTGIRAEYIDYSGFSEQLNQTNSNNYIAWFPSMSINYEKENHQYRLSYSRRIGRPNYLDLNPYYQYLDPYTLEIGNPALQPQFYHSFEVNYIYKNAMSASLYGNFYNDQLTSVIDYRDNENYNLLFTANGATGNRLGISLNLPFEPVDWWNFQFSFDGYHTREESKIVNFSYDRSGFGYSMEMYHNLTLKDNWTLNASGFYSGRSQSGNSVMNPLYDISVNVKKMLFDDKLKLELGCQNILKKSMWNSVIQQDNVTTHWINRWETRKFVFGVTYNFGKGTSKKVKPTSLQEESSRM</sequence>
<dbReference type="Pfam" id="PF13715">
    <property type="entry name" value="CarbopepD_reg_2"/>
    <property type="match status" value="1"/>
</dbReference>
<keyword evidence="4 7" id="KW-0812">Transmembrane</keyword>
<gene>
    <name evidence="10" type="ORF">DGQ38_10395</name>
</gene>
<keyword evidence="5 7" id="KW-0472">Membrane</keyword>
<organism evidence="10 11">
    <name type="scientific">Zunongwangia profunda</name>
    <dbReference type="NCBI Taxonomy" id="398743"/>
    <lineage>
        <taxon>Bacteria</taxon>
        <taxon>Pseudomonadati</taxon>
        <taxon>Bacteroidota</taxon>
        <taxon>Flavobacteriia</taxon>
        <taxon>Flavobacteriales</taxon>
        <taxon>Flavobacteriaceae</taxon>
        <taxon>Zunongwangia</taxon>
    </lineage>
</organism>
<feature type="domain" description="TonB-dependent receptor plug" evidence="8">
    <location>
        <begin position="140"/>
        <end position="218"/>
    </location>
</feature>
<evidence type="ECO:0000256" key="6">
    <source>
        <dbReference type="ARBA" id="ARBA00023237"/>
    </source>
</evidence>
<dbReference type="Pfam" id="PF07715">
    <property type="entry name" value="Plug"/>
    <property type="match status" value="1"/>
</dbReference>
<dbReference type="Pfam" id="PF14905">
    <property type="entry name" value="OMP_b-brl_3"/>
    <property type="match status" value="1"/>
</dbReference>
<dbReference type="InterPro" id="IPR036942">
    <property type="entry name" value="Beta-barrel_TonB_sf"/>
</dbReference>
<dbReference type="Gene3D" id="2.40.170.20">
    <property type="entry name" value="TonB-dependent receptor, beta-barrel domain"/>
    <property type="match status" value="1"/>
</dbReference>
<evidence type="ECO:0000313" key="11">
    <source>
        <dbReference type="Proteomes" id="UP000264330"/>
    </source>
</evidence>
<comment type="caution">
    <text evidence="10">The sequence shown here is derived from an EMBL/GenBank/DDBJ whole genome shotgun (WGS) entry which is preliminary data.</text>
</comment>
<keyword evidence="3 7" id="KW-1134">Transmembrane beta strand</keyword>
<name>A0A3D5IZY2_9FLAO</name>
<dbReference type="Gene3D" id="2.170.130.10">
    <property type="entry name" value="TonB-dependent receptor, plug domain"/>
    <property type="match status" value="1"/>
</dbReference>
<evidence type="ECO:0000259" key="9">
    <source>
        <dbReference type="Pfam" id="PF14905"/>
    </source>
</evidence>
<keyword evidence="2 7" id="KW-0813">Transport</keyword>
<keyword evidence="6 7" id="KW-0998">Cell outer membrane</keyword>
<evidence type="ECO:0000256" key="7">
    <source>
        <dbReference type="PROSITE-ProRule" id="PRU01360"/>
    </source>
</evidence>
<accession>A0A3D5IZY2</accession>
<dbReference type="EMBL" id="DPMF01000244">
    <property type="protein sequence ID" value="HCV81445.1"/>
    <property type="molecule type" value="Genomic_DNA"/>
</dbReference>
<evidence type="ECO:0000256" key="5">
    <source>
        <dbReference type="ARBA" id="ARBA00023136"/>
    </source>
</evidence>
<dbReference type="SUPFAM" id="SSF49464">
    <property type="entry name" value="Carboxypeptidase regulatory domain-like"/>
    <property type="match status" value="1"/>
</dbReference>
<dbReference type="RefSeq" id="WP_272957232.1">
    <property type="nucleotide sequence ID" value="NZ_CAJXAW010000008.1"/>
</dbReference>
<proteinExistence type="inferred from homology"/>
<evidence type="ECO:0000256" key="4">
    <source>
        <dbReference type="ARBA" id="ARBA00022692"/>
    </source>
</evidence>
<dbReference type="InterPro" id="IPR012910">
    <property type="entry name" value="Plug_dom"/>
</dbReference>
<dbReference type="InterPro" id="IPR041700">
    <property type="entry name" value="OMP_b-brl_3"/>
</dbReference>
<comment type="similarity">
    <text evidence="7">Belongs to the TonB-dependent receptor family.</text>
</comment>
<feature type="domain" description="Outer membrane protein beta-barrel" evidence="9">
    <location>
        <begin position="376"/>
        <end position="774"/>
    </location>
</feature>
<evidence type="ECO:0000256" key="2">
    <source>
        <dbReference type="ARBA" id="ARBA00022448"/>
    </source>
</evidence>
<protein>
    <submittedName>
        <fullName evidence="10">Uncharacterized protein</fullName>
    </submittedName>
</protein>
<comment type="subcellular location">
    <subcellularLocation>
        <location evidence="1 7">Cell outer membrane</location>
        <topology evidence="1 7">Multi-pass membrane protein</topology>
    </subcellularLocation>
</comment>
<dbReference type="InterPro" id="IPR039426">
    <property type="entry name" value="TonB-dep_rcpt-like"/>
</dbReference>
<dbReference type="AlphaFoldDB" id="A0A3D5IZY2"/>
<evidence type="ECO:0000259" key="8">
    <source>
        <dbReference type="Pfam" id="PF07715"/>
    </source>
</evidence>
<dbReference type="SUPFAM" id="SSF56935">
    <property type="entry name" value="Porins"/>
    <property type="match status" value="1"/>
</dbReference>
<dbReference type="InterPro" id="IPR037066">
    <property type="entry name" value="Plug_dom_sf"/>
</dbReference>
<dbReference type="PROSITE" id="PS52016">
    <property type="entry name" value="TONB_DEPENDENT_REC_3"/>
    <property type="match status" value="1"/>
</dbReference>
<dbReference type="PANTHER" id="PTHR40980">
    <property type="entry name" value="PLUG DOMAIN-CONTAINING PROTEIN"/>
    <property type="match status" value="1"/>
</dbReference>
<evidence type="ECO:0000256" key="3">
    <source>
        <dbReference type="ARBA" id="ARBA00022452"/>
    </source>
</evidence>
<dbReference type="GO" id="GO:0009279">
    <property type="term" value="C:cell outer membrane"/>
    <property type="evidence" value="ECO:0007669"/>
    <property type="project" value="UniProtKB-SubCell"/>
</dbReference>
<dbReference type="Proteomes" id="UP000264330">
    <property type="component" value="Unassembled WGS sequence"/>
</dbReference>
<dbReference type="PANTHER" id="PTHR40980:SF4">
    <property type="entry name" value="TONB-DEPENDENT RECEPTOR-LIKE BETA-BARREL DOMAIN-CONTAINING PROTEIN"/>
    <property type="match status" value="1"/>
</dbReference>
<evidence type="ECO:0000256" key="1">
    <source>
        <dbReference type="ARBA" id="ARBA00004571"/>
    </source>
</evidence>